<keyword evidence="2" id="KW-0812">Transmembrane</keyword>
<feature type="transmembrane region" description="Helical" evidence="2">
    <location>
        <begin position="6"/>
        <end position="25"/>
    </location>
</feature>
<feature type="compositionally biased region" description="Basic and acidic residues" evidence="1">
    <location>
        <begin position="45"/>
        <end position="55"/>
    </location>
</feature>
<evidence type="ECO:0000256" key="2">
    <source>
        <dbReference type="SAM" id="Phobius"/>
    </source>
</evidence>
<feature type="region of interest" description="Disordered" evidence="1">
    <location>
        <begin position="45"/>
        <end position="97"/>
    </location>
</feature>
<protein>
    <submittedName>
        <fullName evidence="3">Uncharacterized protein</fullName>
    </submittedName>
</protein>
<gene>
    <name evidence="3" type="ORF">AB3X52_14015</name>
</gene>
<evidence type="ECO:0000313" key="3">
    <source>
        <dbReference type="EMBL" id="MEX0428740.1"/>
    </source>
</evidence>
<reference evidence="3 4" key="1">
    <citation type="submission" date="2024-07" db="EMBL/GenBank/DDBJ databases">
        <authorList>
            <person name="Lee S."/>
            <person name="Kang M."/>
        </authorList>
    </citation>
    <scope>NUCLEOTIDE SEQUENCE [LARGE SCALE GENOMIC DNA]</scope>
    <source>
        <strain evidence="3 4">DS6</strain>
    </source>
</reference>
<dbReference type="RefSeq" id="WP_367994711.1">
    <property type="nucleotide sequence ID" value="NZ_JBFPJR010000025.1"/>
</dbReference>
<evidence type="ECO:0000313" key="4">
    <source>
        <dbReference type="Proteomes" id="UP001556631"/>
    </source>
</evidence>
<comment type="caution">
    <text evidence="3">The sequence shown here is derived from an EMBL/GenBank/DDBJ whole genome shotgun (WGS) entry which is preliminary data.</text>
</comment>
<keyword evidence="2" id="KW-1133">Transmembrane helix</keyword>
<proteinExistence type="predicted"/>
<evidence type="ECO:0000256" key="1">
    <source>
        <dbReference type="SAM" id="MobiDB-lite"/>
    </source>
</evidence>
<name>A0ABV3T3C3_9ACTN</name>
<feature type="compositionally biased region" description="Basic and acidic residues" evidence="1">
    <location>
        <begin position="83"/>
        <end position="97"/>
    </location>
</feature>
<keyword evidence="4" id="KW-1185">Reference proteome</keyword>
<keyword evidence="2" id="KW-0472">Membrane</keyword>
<organism evidence="3 4">
    <name type="scientific">Nocardioides eburneus</name>
    <dbReference type="NCBI Taxonomy" id="3231482"/>
    <lineage>
        <taxon>Bacteria</taxon>
        <taxon>Bacillati</taxon>
        <taxon>Actinomycetota</taxon>
        <taxon>Actinomycetes</taxon>
        <taxon>Propionibacteriales</taxon>
        <taxon>Nocardioidaceae</taxon>
        <taxon>Nocardioides</taxon>
    </lineage>
</organism>
<sequence length="97" mass="10560">MEILLWLVPAAVVTALAMLWVAWLGREGRGAVDREVAVRRLADALSRDRDGRESPRYAAPRPARDRSSGVAVRPAQRQAAKGAGRDSARDAAKRRAS</sequence>
<accession>A0ABV3T3C3</accession>
<dbReference type="EMBL" id="JBFPJR010000025">
    <property type="protein sequence ID" value="MEX0428740.1"/>
    <property type="molecule type" value="Genomic_DNA"/>
</dbReference>
<dbReference type="Proteomes" id="UP001556631">
    <property type="component" value="Unassembled WGS sequence"/>
</dbReference>